<dbReference type="RefSeq" id="WP_128758642.1">
    <property type="nucleotide sequence ID" value="NZ_QOVM01000007.1"/>
</dbReference>
<dbReference type="EMBL" id="QOVM01000007">
    <property type="protein sequence ID" value="RXG20793.1"/>
    <property type="molecule type" value="Genomic_DNA"/>
</dbReference>
<dbReference type="OrthoDB" id="9801609at2"/>
<dbReference type="Gene3D" id="3.40.50.2000">
    <property type="entry name" value="Glycogen Phosphorylase B"/>
    <property type="match status" value="2"/>
</dbReference>
<dbReference type="PANTHER" id="PTHR46401:SF2">
    <property type="entry name" value="GLYCOSYLTRANSFERASE WBBK-RELATED"/>
    <property type="match status" value="1"/>
</dbReference>
<gene>
    <name evidence="4" type="ORF">DSM00_2897</name>
</gene>
<feature type="domain" description="Glycosyl transferase family 1" evidence="2">
    <location>
        <begin position="177"/>
        <end position="289"/>
    </location>
</feature>
<name>A0A4Q0P2L0_9FLAO</name>
<dbReference type="Pfam" id="PF00534">
    <property type="entry name" value="Glycos_transf_1"/>
    <property type="match status" value="1"/>
</dbReference>
<organism evidence="4 5">
    <name type="scientific">Leeuwenhoekiella aequorea</name>
    <dbReference type="NCBI Taxonomy" id="283736"/>
    <lineage>
        <taxon>Bacteria</taxon>
        <taxon>Pseudomonadati</taxon>
        <taxon>Bacteroidota</taxon>
        <taxon>Flavobacteriia</taxon>
        <taxon>Flavobacteriales</taxon>
        <taxon>Flavobacteriaceae</taxon>
        <taxon>Leeuwenhoekiella</taxon>
    </lineage>
</organism>
<proteinExistence type="predicted"/>
<evidence type="ECO:0000259" key="3">
    <source>
        <dbReference type="Pfam" id="PF13439"/>
    </source>
</evidence>
<keyword evidence="1 4" id="KW-0808">Transferase</keyword>
<dbReference type="InterPro" id="IPR028098">
    <property type="entry name" value="Glyco_trans_4-like_N"/>
</dbReference>
<dbReference type="GO" id="GO:0016757">
    <property type="term" value="F:glycosyltransferase activity"/>
    <property type="evidence" value="ECO:0007669"/>
    <property type="project" value="InterPro"/>
</dbReference>
<dbReference type="InterPro" id="IPR001296">
    <property type="entry name" value="Glyco_trans_1"/>
</dbReference>
<keyword evidence="5" id="KW-1185">Reference proteome</keyword>
<sequence>MKQIFLESHNIKNPYFGFGQFNYHLIKALYSINDPEFEFTLHAKDFSKLKDEFGSHFNYKKYKSITRYPLFRIAKRYDLWHSLNQNIKIEPRHKIPYVMTVHDIHFIDEKGDNESKQRFIDKLNRCSAIIYISKFVQKHTREHFKIPKVPEYVIYNGNTILNSELPETHKPSFLPVRNYLYSIGEFTERKNFGSLVKMLAYLPDYDLILSGNSDKPYYKELLTLIAELNLTNRVHITGKVSDEDKKYYMKNCTAFVFPSLREGFGIPPIEAMTFGKPVFMSNNTSLPEIGGRDAFYWDHYDPEYMAQIFFAGMEKSDNDPDFSKRVKDHANTFNWNETARNYLAVYKKVLS</sequence>
<evidence type="ECO:0000313" key="4">
    <source>
        <dbReference type="EMBL" id="RXG20793.1"/>
    </source>
</evidence>
<comment type="caution">
    <text evidence="4">The sequence shown here is derived from an EMBL/GenBank/DDBJ whole genome shotgun (WGS) entry which is preliminary data.</text>
</comment>
<feature type="domain" description="Glycosyltransferase subfamily 4-like N-terminal" evidence="3">
    <location>
        <begin position="74"/>
        <end position="157"/>
    </location>
</feature>
<dbReference type="CDD" id="cd03809">
    <property type="entry name" value="GT4_MtfB-like"/>
    <property type="match status" value="1"/>
</dbReference>
<reference evidence="4 5" key="1">
    <citation type="submission" date="2018-07" db="EMBL/GenBank/DDBJ databases">
        <title>Leeuwenhoekiella genomics.</title>
        <authorList>
            <person name="Tahon G."/>
            <person name="Willems A."/>
        </authorList>
    </citation>
    <scope>NUCLEOTIDE SEQUENCE [LARGE SCALE GENOMIC DNA]</scope>
    <source>
        <strain evidence="4 5">LMG 22550</strain>
    </source>
</reference>
<protein>
    <submittedName>
        <fullName evidence="4">Glycosyltransferase involved in cell wall biosynthesis</fullName>
    </submittedName>
</protein>
<dbReference type="GO" id="GO:0009103">
    <property type="term" value="P:lipopolysaccharide biosynthetic process"/>
    <property type="evidence" value="ECO:0007669"/>
    <property type="project" value="TreeGrafter"/>
</dbReference>
<evidence type="ECO:0000259" key="2">
    <source>
        <dbReference type="Pfam" id="PF00534"/>
    </source>
</evidence>
<dbReference type="AlphaFoldDB" id="A0A4Q0P2L0"/>
<dbReference type="Pfam" id="PF13439">
    <property type="entry name" value="Glyco_transf_4"/>
    <property type="match status" value="1"/>
</dbReference>
<evidence type="ECO:0000256" key="1">
    <source>
        <dbReference type="ARBA" id="ARBA00022679"/>
    </source>
</evidence>
<evidence type="ECO:0000313" key="5">
    <source>
        <dbReference type="Proteomes" id="UP000289238"/>
    </source>
</evidence>
<dbReference type="Proteomes" id="UP000289238">
    <property type="component" value="Unassembled WGS sequence"/>
</dbReference>
<dbReference type="SUPFAM" id="SSF53756">
    <property type="entry name" value="UDP-Glycosyltransferase/glycogen phosphorylase"/>
    <property type="match status" value="1"/>
</dbReference>
<dbReference type="PANTHER" id="PTHR46401">
    <property type="entry name" value="GLYCOSYLTRANSFERASE WBBK-RELATED"/>
    <property type="match status" value="1"/>
</dbReference>
<accession>A0A4Q0P2L0</accession>